<name>A0A9J5XTI2_SOLCO</name>
<dbReference type="Proteomes" id="UP000824120">
    <property type="component" value="Chromosome 8"/>
</dbReference>
<evidence type="ECO:0000313" key="1">
    <source>
        <dbReference type="EMBL" id="KAG5590887.1"/>
    </source>
</evidence>
<reference evidence="1 2" key="1">
    <citation type="submission" date="2020-09" db="EMBL/GenBank/DDBJ databases">
        <title>De no assembly of potato wild relative species, Solanum commersonii.</title>
        <authorList>
            <person name="Cho K."/>
        </authorList>
    </citation>
    <scope>NUCLEOTIDE SEQUENCE [LARGE SCALE GENOMIC DNA]</scope>
    <source>
        <strain evidence="1">LZ3.2</strain>
        <tissue evidence="1">Leaf</tissue>
    </source>
</reference>
<organism evidence="1 2">
    <name type="scientific">Solanum commersonii</name>
    <name type="common">Commerson's wild potato</name>
    <name type="synonym">Commerson's nightshade</name>
    <dbReference type="NCBI Taxonomy" id="4109"/>
    <lineage>
        <taxon>Eukaryota</taxon>
        <taxon>Viridiplantae</taxon>
        <taxon>Streptophyta</taxon>
        <taxon>Embryophyta</taxon>
        <taxon>Tracheophyta</taxon>
        <taxon>Spermatophyta</taxon>
        <taxon>Magnoliopsida</taxon>
        <taxon>eudicotyledons</taxon>
        <taxon>Gunneridae</taxon>
        <taxon>Pentapetalae</taxon>
        <taxon>asterids</taxon>
        <taxon>lamiids</taxon>
        <taxon>Solanales</taxon>
        <taxon>Solanaceae</taxon>
        <taxon>Solanoideae</taxon>
        <taxon>Solaneae</taxon>
        <taxon>Solanum</taxon>
    </lineage>
</organism>
<accession>A0A9J5XTI2</accession>
<evidence type="ECO:0000313" key="2">
    <source>
        <dbReference type="Proteomes" id="UP000824120"/>
    </source>
</evidence>
<comment type="caution">
    <text evidence="1">The sequence shown here is derived from an EMBL/GenBank/DDBJ whole genome shotgun (WGS) entry which is preliminary data.</text>
</comment>
<sequence>MAVAEFVVACGDYMGVWKETPKSRNWKSLSKTTVPIVLRRNSSYDDMIASVIKADELTCEPNDLREQEMGLQSNHSFSDRTNLCINQSFSNKNELQLLLAKAVAKKTFDFAIVKSCTKYLMNKFPAAIVILEHDIGFKKWSKAHFPGNRYDVMTKNITKSLNAMLINEREYPMASICNSISKRFG</sequence>
<keyword evidence="2" id="KW-1185">Reference proteome</keyword>
<dbReference type="AlphaFoldDB" id="A0A9J5XTI2"/>
<proteinExistence type="predicted"/>
<protein>
    <submittedName>
        <fullName evidence="1">Uncharacterized protein</fullName>
    </submittedName>
</protein>
<dbReference type="EMBL" id="JACXVP010000008">
    <property type="protein sequence ID" value="KAG5590887.1"/>
    <property type="molecule type" value="Genomic_DNA"/>
</dbReference>
<gene>
    <name evidence="1" type="ORF">H5410_041401</name>
</gene>
<dbReference type="OrthoDB" id="1248924at2759"/>